<protein>
    <submittedName>
        <fullName evidence="1">Uncharacterized protein</fullName>
    </submittedName>
</protein>
<dbReference type="Proteomes" id="UP000547674">
    <property type="component" value="Unassembled WGS sequence"/>
</dbReference>
<organism evidence="1 2">
    <name type="scientific">Eiseniibacteriota bacterium</name>
    <dbReference type="NCBI Taxonomy" id="2212470"/>
    <lineage>
        <taxon>Bacteria</taxon>
        <taxon>Candidatus Eiseniibacteriota</taxon>
    </lineage>
</organism>
<evidence type="ECO:0000313" key="1">
    <source>
        <dbReference type="EMBL" id="NNF07676.1"/>
    </source>
</evidence>
<feature type="non-terminal residue" evidence="1">
    <location>
        <position position="1"/>
    </location>
</feature>
<name>A0A7Y2E9H0_UNCEI</name>
<reference evidence="1 2" key="1">
    <citation type="submission" date="2020-03" db="EMBL/GenBank/DDBJ databases">
        <title>Metabolic flexibility allows generalist bacteria to become dominant in a frequently disturbed ecosystem.</title>
        <authorList>
            <person name="Chen Y.-J."/>
            <person name="Leung P.M."/>
            <person name="Bay S.K."/>
            <person name="Hugenholtz P."/>
            <person name="Kessler A.J."/>
            <person name="Shelley G."/>
            <person name="Waite D.W."/>
            <person name="Cook P.L."/>
            <person name="Greening C."/>
        </authorList>
    </citation>
    <scope>NUCLEOTIDE SEQUENCE [LARGE SCALE GENOMIC DNA]</scope>
    <source>
        <strain evidence="1">SS_bin_28</strain>
    </source>
</reference>
<dbReference type="AlphaFoldDB" id="A0A7Y2E9H0"/>
<comment type="caution">
    <text evidence="1">The sequence shown here is derived from an EMBL/GenBank/DDBJ whole genome shotgun (WGS) entry which is preliminary data.</text>
</comment>
<proteinExistence type="predicted"/>
<sequence length="115" mass="13221">LEGDLSEERRSHHIVTRLGFLGALWRHLGKDSLLLYRGMVTKKLWGDQRNTFVSSSFSEEVSKSHYLSAPELNGVLLRQNVEVSRVFMTYLETEAMSKQFLEAEAVLFYSADAFF</sequence>
<evidence type="ECO:0000313" key="2">
    <source>
        <dbReference type="Proteomes" id="UP000547674"/>
    </source>
</evidence>
<accession>A0A7Y2E9H0</accession>
<gene>
    <name evidence="1" type="ORF">HKN21_13015</name>
</gene>
<dbReference type="EMBL" id="JABDJR010000521">
    <property type="protein sequence ID" value="NNF07676.1"/>
    <property type="molecule type" value="Genomic_DNA"/>
</dbReference>